<dbReference type="Proteomes" id="UP001420932">
    <property type="component" value="Unassembled WGS sequence"/>
</dbReference>
<reference evidence="1 2" key="1">
    <citation type="submission" date="2024-01" db="EMBL/GenBank/DDBJ databases">
        <title>Genome assemblies of Stephania.</title>
        <authorList>
            <person name="Yang L."/>
        </authorList>
    </citation>
    <scope>NUCLEOTIDE SEQUENCE [LARGE SCALE GENOMIC DNA]</scope>
    <source>
        <strain evidence="1">YNDBR</strain>
        <tissue evidence="1">Leaf</tissue>
    </source>
</reference>
<proteinExistence type="predicted"/>
<name>A0AAP0NQX7_9MAGN</name>
<keyword evidence="2" id="KW-1185">Reference proteome</keyword>
<sequence>MSPIAKVCSVVASCTIFYIRNQKSICDITSFLLKLQTISYCSILDFIIQIML</sequence>
<accession>A0AAP0NQX7</accession>
<evidence type="ECO:0000313" key="1">
    <source>
        <dbReference type="EMBL" id="KAK9114490.1"/>
    </source>
</evidence>
<dbReference type="AlphaFoldDB" id="A0AAP0NQX7"/>
<protein>
    <submittedName>
        <fullName evidence="1">Uncharacterized protein</fullName>
    </submittedName>
</protein>
<comment type="caution">
    <text evidence="1">The sequence shown here is derived from an EMBL/GenBank/DDBJ whole genome shotgun (WGS) entry which is preliminary data.</text>
</comment>
<organism evidence="1 2">
    <name type="scientific">Stephania yunnanensis</name>
    <dbReference type="NCBI Taxonomy" id="152371"/>
    <lineage>
        <taxon>Eukaryota</taxon>
        <taxon>Viridiplantae</taxon>
        <taxon>Streptophyta</taxon>
        <taxon>Embryophyta</taxon>
        <taxon>Tracheophyta</taxon>
        <taxon>Spermatophyta</taxon>
        <taxon>Magnoliopsida</taxon>
        <taxon>Ranunculales</taxon>
        <taxon>Menispermaceae</taxon>
        <taxon>Menispermoideae</taxon>
        <taxon>Cissampelideae</taxon>
        <taxon>Stephania</taxon>
    </lineage>
</organism>
<dbReference type="EMBL" id="JBBNAF010000009">
    <property type="protein sequence ID" value="KAK9114490.1"/>
    <property type="molecule type" value="Genomic_DNA"/>
</dbReference>
<evidence type="ECO:0000313" key="2">
    <source>
        <dbReference type="Proteomes" id="UP001420932"/>
    </source>
</evidence>
<gene>
    <name evidence="1" type="ORF">Syun_021287</name>
</gene>